<evidence type="ECO:0000256" key="4">
    <source>
        <dbReference type="PROSITE-ProRule" id="PRU01201"/>
    </source>
</evidence>
<feature type="repeat" description="CSPG" evidence="4">
    <location>
        <begin position="235"/>
        <end position="352"/>
    </location>
</feature>
<protein>
    <submittedName>
        <fullName evidence="5">Extracellular matrix protein FRAS1</fullName>
    </submittedName>
</protein>
<sequence length="482" mass="53167">MSSDNKAAPELTIAGPLRVPYGESVDLPDHMITVSDRDTPLKYVSVVLHAVRVNGQLLRVDQLGSVLISQGDTFSVEDLREGKIRLQHRGVVSNGPSYLSLQANDGQLSSDIQRLTILVEEASTLQLFVNKIIHVNAGKSAQLNSDVLDFSTSSRPNDVIIIVLGGPSSGSFHVRGGDKRAERFTLSDVKSAEVVYSHNGDNNASQDFARLLVLDGLQRMALLVRIQIQSDARRTPIMITNTEAHVKAGQLLKITPDLLEARSPRLAAANRNQDIIYSLVPRHGNPKHGQIIMMVPIPAEGAGQGWRNLGDGMMSARLYRFTQRDIDQGRIYYRSSPSLTSSVSDDVTFEVADSSMPAHSLQDQVFSIRVLQDVEVAPQSLPTLAPGVRLGMTVFENQIVPISSVHLAYHDQDTDPSNIVYRITSLLNNEEGSVEHENFPYRPVLQFTQQDVDQGKILYRPPEQEIGTDQMVVSFNFVGKRC</sequence>
<feature type="repeat" description="CSPG" evidence="4">
    <location>
        <begin position="383"/>
        <end position="476"/>
    </location>
</feature>
<evidence type="ECO:0000313" key="6">
    <source>
        <dbReference type="Proteomes" id="UP000762676"/>
    </source>
</evidence>
<proteinExistence type="predicted"/>
<keyword evidence="1" id="KW-0732">Signal</keyword>
<dbReference type="PANTHER" id="PTHR45739:SF1">
    <property type="entry name" value="EXTRACELLULAR MATRIX ORGANIZING PROTEIN FRAS1"/>
    <property type="match status" value="1"/>
</dbReference>
<reference evidence="5 6" key="1">
    <citation type="journal article" date="2021" name="Elife">
        <title>Chloroplast acquisition without the gene transfer in kleptoplastic sea slugs, Plakobranchus ocellatus.</title>
        <authorList>
            <person name="Maeda T."/>
            <person name="Takahashi S."/>
            <person name="Yoshida T."/>
            <person name="Shimamura S."/>
            <person name="Takaki Y."/>
            <person name="Nagai Y."/>
            <person name="Toyoda A."/>
            <person name="Suzuki Y."/>
            <person name="Arimoto A."/>
            <person name="Ishii H."/>
            <person name="Satoh N."/>
            <person name="Nishiyama T."/>
            <person name="Hasebe M."/>
            <person name="Maruyama T."/>
            <person name="Minagawa J."/>
            <person name="Obokata J."/>
            <person name="Shigenobu S."/>
        </authorList>
    </citation>
    <scope>NUCLEOTIDE SEQUENCE [LARGE SCALE GENOMIC DNA]</scope>
</reference>
<evidence type="ECO:0000256" key="2">
    <source>
        <dbReference type="ARBA" id="ARBA00022737"/>
    </source>
</evidence>
<dbReference type="Pfam" id="PF16184">
    <property type="entry name" value="Cadherin_3"/>
    <property type="match status" value="3"/>
</dbReference>
<keyword evidence="2" id="KW-0677">Repeat</keyword>
<dbReference type="PROSITE" id="PS51854">
    <property type="entry name" value="CSPG"/>
    <property type="match status" value="3"/>
</dbReference>
<evidence type="ECO:0000256" key="1">
    <source>
        <dbReference type="ARBA" id="ARBA00022729"/>
    </source>
</evidence>
<keyword evidence="3" id="KW-0325">Glycoprotein</keyword>
<accession>A0AAV4G4L0</accession>
<dbReference type="AlphaFoldDB" id="A0AAV4G4L0"/>
<name>A0AAV4G4L0_9GAST</name>
<comment type="caution">
    <text evidence="5">The sequence shown here is derived from an EMBL/GenBank/DDBJ whole genome shotgun (WGS) entry which is preliminary data.</text>
</comment>
<dbReference type="EMBL" id="BMAT01011862">
    <property type="protein sequence ID" value="GFR80617.1"/>
    <property type="molecule type" value="Genomic_DNA"/>
</dbReference>
<evidence type="ECO:0000313" key="5">
    <source>
        <dbReference type="EMBL" id="GFR80617.1"/>
    </source>
</evidence>
<evidence type="ECO:0000256" key="3">
    <source>
        <dbReference type="ARBA" id="ARBA00023180"/>
    </source>
</evidence>
<dbReference type="GO" id="GO:0009653">
    <property type="term" value="P:anatomical structure morphogenesis"/>
    <property type="evidence" value="ECO:0007669"/>
    <property type="project" value="TreeGrafter"/>
</dbReference>
<feature type="repeat" description="CSPG" evidence="4">
    <location>
        <begin position="8"/>
        <end position="104"/>
    </location>
</feature>
<dbReference type="Proteomes" id="UP000762676">
    <property type="component" value="Unassembled WGS sequence"/>
</dbReference>
<dbReference type="InterPro" id="IPR039005">
    <property type="entry name" value="CSPG_rpt"/>
</dbReference>
<dbReference type="PANTHER" id="PTHR45739">
    <property type="entry name" value="MATRIX PROTEIN, PUTATIVE-RELATED"/>
    <property type="match status" value="1"/>
</dbReference>
<dbReference type="InterPro" id="IPR051561">
    <property type="entry name" value="FRAS1_ECM"/>
</dbReference>
<organism evidence="5 6">
    <name type="scientific">Elysia marginata</name>
    <dbReference type="NCBI Taxonomy" id="1093978"/>
    <lineage>
        <taxon>Eukaryota</taxon>
        <taxon>Metazoa</taxon>
        <taxon>Spiralia</taxon>
        <taxon>Lophotrochozoa</taxon>
        <taxon>Mollusca</taxon>
        <taxon>Gastropoda</taxon>
        <taxon>Heterobranchia</taxon>
        <taxon>Euthyneura</taxon>
        <taxon>Panpulmonata</taxon>
        <taxon>Sacoglossa</taxon>
        <taxon>Placobranchoidea</taxon>
        <taxon>Plakobranchidae</taxon>
        <taxon>Elysia</taxon>
    </lineage>
</organism>
<gene>
    <name evidence="5" type="ORF">ElyMa_005902600</name>
</gene>
<keyword evidence="6" id="KW-1185">Reference proteome</keyword>